<sequence length="20" mass="2373">MKPEPCTSITTEIVNFRRFC</sequence>
<reference evidence="1" key="1">
    <citation type="submission" date="2018-02" db="EMBL/GenBank/DDBJ databases">
        <title>Rhizophora mucronata_Transcriptome.</title>
        <authorList>
            <person name="Meera S.P."/>
            <person name="Sreeshan A."/>
            <person name="Augustine A."/>
        </authorList>
    </citation>
    <scope>NUCLEOTIDE SEQUENCE</scope>
    <source>
        <tissue evidence="1">Leaf</tissue>
    </source>
</reference>
<dbReference type="EMBL" id="GGEC01065607">
    <property type="protein sequence ID" value="MBX46091.1"/>
    <property type="molecule type" value="Transcribed_RNA"/>
</dbReference>
<evidence type="ECO:0000313" key="1">
    <source>
        <dbReference type="EMBL" id="MBX46091.1"/>
    </source>
</evidence>
<dbReference type="AlphaFoldDB" id="A0A2P2NUQ6"/>
<name>A0A2P2NUQ6_RHIMU</name>
<protein>
    <submittedName>
        <fullName evidence="1">Uncharacterized protein</fullName>
    </submittedName>
</protein>
<organism evidence="1">
    <name type="scientific">Rhizophora mucronata</name>
    <name type="common">Asiatic mangrove</name>
    <dbReference type="NCBI Taxonomy" id="61149"/>
    <lineage>
        <taxon>Eukaryota</taxon>
        <taxon>Viridiplantae</taxon>
        <taxon>Streptophyta</taxon>
        <taxon>Embryophyta</taxon>
        <taxon>Tracheophyta</taxon>
        <taxon>Spermatophyta</taxon>
        <taxon>Magnoliopsida</taxon>
        <taxon>eudicotyledons</taxon>
        <taxon>Gunneridae</taxon>
        <taxon>Pentapetalae</taxon>
        <taxon>rosids</taxon>
        <taxon>fabids</taxon>
        <taxon>Malpighiales</taxon>
        <taxon>Rhizophoraceae</taxon>
        <taxon>Rhizophora</taxon>
    </lineage>
</organism>
<accession>A0A2P2NUQ6</accession>
<proteinExistence type="predicted"/>